<dbReference type="InterPro" id="IPR025877">
    <property type="entry name" value="MobA-like_NTP_Trfase"/>
</dbReference>
<comment type="similarity">
    <text evidence="8">Belongs to the MobA family.</text>
</comment>
<evidence type="ECO:0000256" key="8">
    <source>
        <dbReference type="HAMAP-Rule" id="MF_00316"/>
    </source>
</evidence>
<dbReference type="RefSeq" id="WP_165895062.1">
    <property type="nucleotide sequence ID" value="NZ_SMAB01000020.1"/>
</dbReference>
<feature type="domain" description="MobA-like NTP transferase" evidence="9">
    <location>
        <begin position="5"/>
        <end position="161"/>
    </location>
</feature>
<dbReference type="GO" id="GO:0005737">
    <property type="term" value="C:cytoplasm"/>
    <property type="evidence" value="ECO:0007669"/>
    <property type="project" value="UniProtKB-SubCell"/>
</dbReference>
<dbReference type="GO" id="GO:0046872">
    <property type="term" value="F:metal ion binding"/>
    <property type="evidence" value="ECO:0007669"/>
    <property type="project" value="UniProtKB-KW"/>
</dbReference>
<feature type="binding site" evidence="8">
    <location>
        <position position="71"/>
    </location>
    <ligand>
        <name>GTP</name>
        <dbReference type="ChEBI" id="CHEBI:37565"/>
    </ligand>
</feature>
<keyword evidence="10" id="KW-0548">Nucleotidyltransferase</keyword>
<comment type="caution">
    <text evidence="10">The sequence shown here is derived from an EMBL/GenBank/DDBJ whole genome shotgun (WGS) entry which is preliminary data.</text>
</comment>
<comment type="catalytic activity">
    <reaction evidence="8">
        <text>Mo-molybdopterin + GTP + H(+) = Mo-molybdopterin guanine dinucleotide + diphosphate</text>
        <dbReference type="Rhea" id="RHEA:34243"/>
        <dbReference type="ChEBI" id="CHEBI:15378"/>
        <dbReference type="ChEBI" id="CHEBI:33019"/>
        <dbReference type="ChEBI" id="CHEBI:37565"/>
        <dbReference type="ChEBI" id="CHEBI:71302"/>
        <dbReference type="ChEBI" id="CHEBI:71310"/>
        <dbReference type="EC" id="2.7.7.77"/>
    </reaction>
</comment>
<dbReference type="AlphaFoldDB" id="A0A4R3K9G4"/>
<dbReference type="PANTHER" id="PTHR19136:SF81">
    <property type="entry name" value="MOLYBDENUM COFACTOR GUANYLYLTRANSFERASE"/>
    <property type="match status" value="1"/>
</dbReference>
<dbReference type="Proteomes" id="UP000295788">
    <property type="component" value="Unassembled WGS sequence"/>
</dbReference>
<feature type="binding site" evidence="8">
    <location>
        <position position="100"/>
    </location>
    <ligand>
        <name>Mg(2+)</name>
        <dbReference type="ChEBI" id="CHEBI:18420"/>
    </ligand>
</feature>
<keyword evidence="11" id="KW-1185">Reference proteome</keyword>
<feature type="binding site" evidence="8">
    <location>
        <position position="21"/>
    </location>
    <ligand>
        <name>GTP</name>
        <dbReference type="ChEBI" id="CHEBI:37565"/>
    </ligand>
</feature>
<keyword evidence="4 8" id="KW-0547">Nucleotide-binding</keyword>
<comment type="caution">
    <text evidence="8">Lacks conserved residue(s) required for the propagation of feature annotation.</text>
</comment>
<comment type="function">
    <text evidence="8">Transfers a GMP moiety from GTP to Mo-molybdopterin (Mo-MPT) cofactor (Moco or molybdenum cofactor) to form Mo-molybdopterin guanine dinucleotide (Mo-MGD) cofactor.</text>
</comment>
<evidence type="ECO:0000313" key="10">
    <source>
        <dbReference type="EMBL" id="TCS79568.1"/>
    </source>
</evidence>
<protein>
    <recommendedName>
        <fullName evidence="8">Probable molybdenum cofactor guanylyltransferase</fullName>
        <shortName evidence="8">MoCo guanylyltransferase</shortName>
        <ecNumber evidence="8">2.7.7.77</ecNumber>
    </recommendedName>
    <alternativeName>
        <fullName evidence="8">GTP:molybdopterin guanylyltransferase</fullName>
    </alternativeName>
    <alternativeName>
        <fullName evidence="8">Mo-MPT guanylyltransferase</fullName>
    </alternativeName>
    <alternativeName>
        <fullName evidence="8">Molybdopterin guanylyltransferase</fullName>
    </alternativeName>
    <alternativeName>
        <fullName evidence="8">Molybdopterin-guanine dinucleotide synthase</fullName>
        <shortName evidence="8">MGD synthase</shortName>
    </alternativeName>
</protein>
<dbReference type="InterPro" id="IPR029044">
    <property type="entry name" value="Nucleotide-diphossugar_trans"/>
</dbReference>
<keyword evidence="3 8" id="KW-0479">Metal-binding</keyword>
<name>A0A4R3K9G4_9BACI</name>
<keyword evidence="7 8" id="KW-0501">Molybdenum cofactor biosynthesis</keyword>
<evidence type="ECO:0000256" key="6">
    <source>
        <dbReference type="ARBA" id="ARBA00023134"/>
    </source>
</evidence>
<keyword evidence="2 8" id="KW-0808">Transferase</keyword>
<accession>A0A4R3K9G4</accession>
<dbReference type="GO" id="GO:0061603">
    <property type="term" value="F:molybdenum cofactor guanylyltransferase activity"/>
    <property type="evidence" value="ECO:0007669"/>
    <property type="project" value="UniProtKB-EC"/>
</dbReference>
<keyword evidence="5 8" id="KW-0460">Magnesium</keyword>
<organism evidence="10 11">
    <name type="scientific">Tepidibacillus fermentans</name>
    <dbReference type="NCBI Taxonomy" id="1281767"/>
    <lineage>
        <taxon>Bacteria</taxon>
        <taxon>Bacillati</taxon>
        <taxon>Bacillota</taxon>
        <taxon>Bacilli</taxon>
        <taxon>Bacillales</taxon>
        <taxon>Bacillaceae</taxon>
        <taxon>Tepidibacillus</taxon>
    </lineage>
</organism>
<comment type="domain">
    <text evidence="8">The N-terminal domain determines nucleotide recognition and specific binding, while the C-terminal domain determines the specific binding to the target protein.</text>
</comment>
<feature type="binding site" evidence="8">
    <location>
        <begin position="8"/>
        <end position="10"/>
    </location>
    <ligand>
        <name>GTP</name>
        <dbReference type="ChEBI" id="CHEBI:37565"/>
    </ligand>
</feature>
<dbReference type="EC" id="2.7.7.77" evidence="8"/>
<evidence type="ECO:0000256" key="2">
    <source>
        <dbReference type="ARBA" id="ARBA00022679"/>
    </source>
</evidence>
<dbReference type="Gene3D" id="3.90.550.10">
    <property type="entry name" value="Spore Coat Polysaccharide Biosynthesis Protein SpsA, Chain A"/>
    <property type="match status" value="1"/>
</dbReference>
<keyword evidence="6 8" id="KW-0342">GTP-binding</keyword>
<evidence type="ECO:0000259" key="9">
    <source>
        <dbReference type="Pfam" id="PF12804"/>
    </source>
</evidence>
<comment type="cofactor">
    <cofactor evidence="8">
        <name>Mg(2+)</name>
        <dbReference type="ChEBI" id="CHEBI:18420"/>
    </cofactor>
</comment>
<dbReference type="GO" id="GO:0006777">
    <property type="term" value="P:Mo-molybdopterin cofactor biosynthetic process"/>
    <property type="evidence" value="ECO:0007669"/>
    <property type="project" value="UniProtKB-KW"/>
</dbReference>
<evidence type="ECO:0000256" key="3">
    <source>
        <dbReference type="ARBA" id="ARBA00022723"/>
    </source>
</evidence>
<evidence type="ECO:0000256" key="5">
    <source>
        <dbReference type="ARBA" id="ARBA00022842"/>
    </source>
</evidence>
<dbReference type="InterPro" id="IPR013482">
    <property type="entry name" value="Molybde_CF_guanTrfase"/>
</dbReference>
<dbReference type="SUPFAM" id="SSF53448">
    <property type="entry name" value="Nucleotide-diphospho-sugar transferases"/>
    <property type="match status" value="1"/>
</dbReference>
<dbReference type="HAMAP" id="MF_00316">
    <property type="entry name" value="MobA"/>
    <property type="match status" value="1"/>
</dbReference>
<reference evidence="10 11" key="1">
    <citation type="submission" date="2019-03" db="EMBL/GenBank/DDBJ databases">
        <title>Genomic Encyclopedia of Type Strains, Phase IV (KMG-IV): sequencing the most valuable type-strain genomes for metagenomic binning, comparative biology and taxonomic classification.</title>
        <authorList>
            <person name="Goeker M."/>
        </authorList>
    </citation>
    <scope>NUCLEOTIDE SEQUENCE [LARGE SCALE GENOMIC DNA]</scope>
    <source>
        <strain evidence="10 11">DSM 23802</strain>
    </source>
</reference>
<sequence length="215" mass="25353">MDFAAILLAGGQNKRMNRYPKWDLMMGQETMLQRSIRYLSKYSQEIFIVSGGEYRFPSFDHARIPIHVVYDSTPYLGPLNGIRTGLKESDHHYHFVVAADMPFFSMEFACYMVELAETRQVDLVIPKWKGQLQPLYGIYAKNVLDSIEKVLVEGKNSLVKWIFEQENKMIIAEQIVARFNRNERIFFNMNHPEDYQQALVWIKEEDCEKRDVKRN</sequence>
<feature type="binding site" evidence="8">
    <location>
        <position position="100"/>
    </location>
    <ligand>
        <name>GTP</name>
        <dbReference type="ChEBI" id="CHEBI:37565"/>
    </ligand>
</feature>
<evidence type="ECO:0000256" key="7">
    <source>
        <dbReference type="ARBA" id="ARBA00023150"/>
    </source>
</evidence>
<dbReference type="GO" id="GO:0005525">
    <property type="term" value="F:GTP binding"/>
    <property type="evidence" value="ECO:0007669"/>
    <property type="project" value="UniProtKB-UniRule"/>
</dbReference>
<proteinExistence type="inferred from homology"/>
<comment type="subcellular location">
    <subcellularLocation>
        <location evidence="8">Cytoplasm</location>
    </subcellularLocation>
</comment>
<dbReference type="CDD" id="cd02503">
    <property type="entry name" value="MobA"/>
    <property type="match status" value="1"/>
</dbReference>
<evidence type="ECO:0000313" key="11">
    <source>
        <dbReference type="Proteomes" id="UP000295788"/>
    </source>
</evidence>
<evidence type="ECO:0000256" key="1">
    <source>
        <dbReference type="ARBA" id="ARBA00022490"/>
    </source>
</evidence>
<keyword evidence="1 8" id="KW-0963">Cytoplasm</keyword>
<dbReference type="PANTHER" id="PTHR19136">
    <property type="entry name" value="MOLYBDENUM COFACTOR GUANYLYLTRANSFERASE"/>
    <property type="match status" value="1"/>
</dbReference>
<dbReference type="EMBL" id="SMAB01000020">
    <property type="protein sequence ID" value="TCS79568.1"/>
    <property type="molecule type" value="Genomic_DNA"/>
</dbReference>
<evidence type="ECO:0000256" key="4">
    <source>
        <dbReference type="ARBA" id="ARBA00022741"/>
    </source>
</evidence>
<dbReference type="Pfam" id="PF12804">
    <property type="entry name" value="NTP_transf_3"/>
    <property type="match status" value="1"/>
</dbReference>
<gene>
    <name evidence="8" type="primary">mobA</name>
    <name evidence="10" type="ORF">EDD72_12027</name>
</gene>